<name>A0A438FV18_VITVI</name>
<dbReference type="AlphaFoldDB" id="A0A438FV18"/>
<comment type="caution">
    <text evidence="6">The sequence shown here is derived from an EMBL/GenBank/DDBJ whole genome shotgun (WGS) entry which is preliminary data.</text>
</comment>
<dbReference type="Pfam" id="PF04434">
    <property type="entry name" value="SWIM"/>
    <property type="match status" value="1"/>
</dbReference>
<dbReference type="SMART" id="SM00575">
    <property type="entry name" value="ZnF_PMZ"/>
    <property type="match status" value="1"/>
</dbReference>
<evidence type="ECO:0000256" key="1">
    <source>
        <dbReference type="ARBA" id="ARBA00022723"/>
    </source>
</evidence>
<keyword evidence="1" id="KW-0479">Metal-binding</keyword>
<gene>
    <name evidence="6" type="ORF">CK203_053728</name>
</gene>
<evidence type="ECO:0000256" key="2">
    <source>
        <dbReference type="ARBA" id="ARBA00022771"/>
    </source>
</evidence>
<keyword evidence="2 4" id="KW-0863">Zinc-finger</keyword>
<organism evidence="6 7">
    <name type="scientific">Vitis vinifera</name>
    <name type="common">Grape</name>
    <dbReference type="NCBI Taxonomy" id="29760"/>
    <lineage>
        <taxon>Eukaryota</taxon>
        <taxon>Viridiplantae</taxon>
        <taxon>Streptophyta</taxon>
        <taxon>Embryophyta</taxon>
        <taxon>Tracheophyta</taxon>
        <taxon>Spermatophyta</taxon>
        <taxon>Magnoliopsida</taxon>
        <taxon>eudicotyledons</taxon>
        <taxon>Gunneridae</taxon>
        <taxon>Pentapetalae</taxon>
        <taxon>rosids</taxon>
        <taxon>Vitales</taxon>
        <taxon>Vitaceae</taxon>
        <taxon>Viteae</taxon>
        <taxon>Vitis</taxon>
    </lineage>
</organism>
<dbReference type="Proteomes" id="UP000288805">
    <property type="component" value="Unassembled WGS sequence"/>
</dbReference>
<evidence type="ECO:0000259" key="5">
    <source>
        <dbReference type="PROSITE" id="PS50966"/>
    </source>
</evidence>
<accession>A0A438FV18</accession>
<dbReference type="InterPro" id="IPR006564">
    <property type="entry name" value="Znf_PMZ"/>
</dbReference>
<evidence type="ECO:0000256" key="3">
    <source>
        <dbReference type="ARBA" id="ARBA00022833"/>
    </source>
</evidence>
<sequence>MDALLLLDNVAYARLDDDYVVAMEKLKTYNSDLAKWVEENSPQHWAMSKFAKKRWDKMTTNLAESFNAWLKEEQNWKAAIGPKTEEKLLENIIKSGSLPVYPYVGGVFKVFNMKVYVDMNLREHTCTCKAWQMAGIPCEHACAAIRQMKQDVYEYVDSYFKLPMQELIYSGHFNSIPNHNMPIVDTDGCVRDAQGRLYPSLKPPCSKRPLGRPRHRRIESQFSSKRLIFCS</sequence>
<dbReference type="PROSITE" id="PS50966">
    <property type="entry name" value="ZF_SWIM"/>
    <property type="match status" value="1"/>
</dbReference>
<dbReference type="PANTHER" id="PTHR31973">
    <property type="entry name" value="POLYPROTEIN, PUTATIVE-RELATED"/>
    <property type="match status" value="1"/>
</dbReference>
<evidence type="ECO:0000256" key="4">
    <source>
        <dbReference type="PROSITE-ProRule" id="PRU00325"/>
    </source>
</evidence>
<evidence type="ECO:0000313" key="7">
    <source>
        <dbReference type="Proteomes" id="UP000288805"/>
    </source>
</evidence>
<dbReference type="EMBL" id="QGNW01000731">
    <property type="protein sequence ID" value="RVW63807.1"/>
    <property type="molecule type" value="Genomic_DNA"/>
</dbReference>
<keyword evidence="3" id="KW-0862">Zinc</keyword>
<feature type="domain" description="SWIM-type" evidence="5">
    <location>
        <begin position="111"/>
        <end position="149"/>
    </location>
</feature>
<evidence type="ECO:0000313" key="6">
    <source>
        <dbReference type="EMBL" id="RVW63807.1"/>
    </source>
</evidence>
<protein>
    <recommendedName>
        <fullName evidence="5">SWIM-type domain-containing protein</fullName>
    </recommendedName>
</protein>
<dbReference type="GO" id="GO:0008270">
    <property type="term" value="F:zinc ion binding"/>
    <property type="evidence" value="ECO:0007669"/>
    <property type="project" value="UniProtKB-KW"/>
</dbReference>
<dbReference type="PANTHER" id="PTHR31973:SF187">
    <property type="entry name" value="MUTATOR TRANSPOSASE MUDRA PROTEIN"/>
    <property type="match status" value="1"/>
</dbReference>
<reference evidence="6 7" key="1">
    <citation type="journal article" date="2018" name="PLoS Genet.">
        <title>Population sequencing reveals clonal diversity and ancestral inbreeding in the grapevine cultivar Chardonnay.</title>
        <authorList>
            <person name="Roach M.J."/>
            <person name="Johnson D.L."/>
            <person name="Bohlmann J."/>
            <person name="van Vuuren H.J."/>
            <person name="Jones S.J."/>
            <person name="Pretorius I.S."/>
            <person name="Schmidt S.A."/>
            <person name="Borneman A.R."/>
        </authorList>
    </citation>
    <scope>NUCLEOTIDE SEQUENCE [LARGE SCALE GENOMIC DNA]</scope>
    <source>
        <strain evidence="7">cv. Chardonnay</strain>
        <tissue evidence="6">Leaf</tissue>
    </source>
</reference>
<proteinExistence type="predicted"/>
<dbReference type="InterPro" id="IPR007527">
    <property type="entry name" value="Znf_SWIM"/>
</dbReference>